<feature type="signal peptide" evidence="2">
    <location>
        <begin position="1"/>
        <end position="22"/>
    </location>
</feature>
<keyword evidence="2" id="KW-0732">Signal</keyword>
<dbReference type="Proteomes" id="UP001147830">
    <property type="component" value="Unassembled WGS sequence"/>
</dbReference>
<dbReference type="RefSeq" id="WP_260975008.1">
    <property type="nucleotide sequence ID" value="NZ_JAOANI010000012.1"/>
</dbReference>
<accession>A0A9X2WCX0</accession>
<proteinExistence type="predicted"/>
<evidence type="ECO:0000313" key="3">
    <source>
        <dbReference type="EMBL" id="MCT7358086.1"/>
    </source>
</evidence>
<name>A0A9X2WCX0_9GAMM</name>
<keyword evidence="4" id="KW-1185">Reference proteome</keyword>
<protein>
    <recommendedName>
        <fullName evidence="5">DUF4148 domain-containing protein</fullName>
    </recommendedName>
</protein>
<feature type="chain" id="PRO_5040852201" description="DUF4148 domain-containing protein" evidence="2">
    <location>
        <begin position="23"/>
        <end position="96"/>
    </location>
</feature>
<dbReference type="EMBL" id="JAOANI010000012">
    <property type="protein sequence ID" value="MCT7358086.1"/>
    <property type="molecule type" value="Genomic_DNA"/>
</dbReference>
<reference evidence="3" key="2">
    <citation type="submission" date="2022-08" db="EMBL/GenBank/DDBJ databases">
        <authorList>
            <person name="Dong C."/>
        </authorList>
    </citation>
    <scope>NUCLEOTIDE SEQUENCE</scope>
    <source>
        <strain evidence="3">59MF3M-4</strain>
    </source>
</reference>
<comment type="caution">
    <text evidence="3">The sequence shown here is derived from an EMBL/GenBank/DDBJ whole genome shotgun (WGS) entry which is preliminary data.</text>
</comment>
<evidence type="ECO:0008006" key="5">
    <source>
        <dbReference type="Google" id="ProtNLM"/>
    </source>
</evidence>
<feature type="region of interest" description="Disordered" evidence="1">
    <location>
        <begin position="70"/>
        <end position="96"/>
    </location>
</feature>
<gene>
    <name evidence="3" type="ORF">NYR02_03500</name>
</gene>
<evidence type="ECO:0000256" key="1">
    <source>
        <dbReference type="SAM" id="MobiDB-lite"/>
    </source>
</evidence>
<dbReference type="AlphaFoldDB" id="A0A9X2WCX0"/>
<evidence type="ECO:0000256" key="2">
    <source>
        <dbReference type="SAM" id="SignalP"/>
    </source>
</evidence>
<sequence length="96" mass="10500">MLRNNILLPGVCGLIFSAVVIAGEQNVSANGSSYPDTTTAEVDSSAFGNYYELEERSSMQEIIREVGEPVGSSKYIPRQPDHSLPAEQAEFTQQFD</sequence>
<evidence type="ECO:0000313" key="4">
    <source>
        <dbReference type="Proteomes" id="UP001147830"/>
    </source>
</evidence>
<organism evidence="3 4">
    <name type="scientific">Thalassolituus pacificus</name>
    <dbReference type="NCBI Taxonomy" id="2975440"/>
    <lineage>
        <taxon>Bacteria</taxon>
        <taxon>Pseudomonadati</taxon>
        <taxon>Pseudomonadota</taxon>
        <taxon>Gammaproteobacteria</taxon>
        <taxon>Oceanospirillales</taxon>
        <taxon>Oceanospirillaceae</taxon>
        <taxon>Thalassolituus</taxon>
    </lineage>
</organism>
<reference evidence="3" key="1">
    <citation type="journal article" date="2022" name="Front. Microbiol.">
        <title>Genome-based taxonomic rearrangement of Oceanobacter-related bacteria including the description of Thalassolituus hydrocarbonoclasticus sp. nov. and Thalassolituus pacificus sp. nov. and emended description of the genus Thalassolituus.</title>
        <authorList>
            <person name="Dong C."/>
            <person name="Wei L."/>
            <person name="Wang J."/>
            <person name="Lai Q."/>
            <person name="Huang Z."/>
            <person name="Shao Z."/>
        </authorList>
    </citation>
    <scope>NUCLEOTIDE SEQUENCE</scope>
    <source>
        <strain evidence="3">59MF3M-4</strain>
    </source>
</reference>